<dbReference type="InterPro" id="IPR001750">
    <property type="entry name" value="ND/Mrp_TM"/>
</dbReference>
<dbReference type="NCBIfam" id="TIGR01972">
    <property type="entry name" value="NDH_I_M"/>
    <property type="match status" value="1"/>
</dbReference>
<feature type="transmembrane region" description="Helical" evidence="7">
    <location>
        <begin position="440"/>
        <end position="461"/>
    </location>
</feature>
<dbReference type="GO" id="GO:0003954">
    <property type="term" value="F:NADH dehydrogenase activity"/>
    <property type="evidence" value="ECO:0007669"/>
    <property type="project" value="TreeGrafter"/>
</dbReference>
<evidence type="ECO:0000256" key="7">
    <source>
        <dbReference type="SAM" id="Phobius"/>
    </source>
</evidence>
<dbReference type="PANTHER" id="PTHR43507">
    <property type="entry name" value="NADH-UBIQUINONE OXIDOREDUCTASE CHAIN 4"/>
    <property type="match status" value="1"/>
</dbReference>
<dbReference type="GO" id="GO:0042773">
    <property type="term" value="P:ATP synthesis coupled electron transport"/>
    <property type="evidence" value="ECO:0007669"/>
    <property type="project" value="InterPro"/>
</dbReference>
<feature type="transmembrane region" description="Helical" evidence="7">
    <location>
        <begin position="201"/>
        <end position="223"/>
    </location>
</feature>
<dbReference type="Pfam" id="PF00361">
    <property type="entry name" value="Proton_antipo_M"/>
    <property type="match status" value="1"/>
</dbReference>
<feature type="transmembrane region" description="Helical" evidence="7">
    <location>
        <begin position="293"/>
        <end position="312"/>
    </location>
</feature>
<feature type="transmembrane region" description="Helical" evidence="7">
    <location>
        <begin position="354"/>
        <end position="377"/>
    </location>
</feature>
<keyword evidence="5 7" id="KW-0472">Membrane</keyword>
<evidence type="ECO:0000259" key="8">
    <source>
        <dbReference type="Pfam" id="PF00361"/>
    </source>
</evidence>
<feature type="transmembrane region" description="Helical" evidence="7">
    <location>
        <begin position="106"/>
        <end position="124"/>
    </location>
</feature>
<dbReference type="GO" id="GO:0016020">
    <property type="term" value="C:membrane"/>
    <property type="evidence" value="ECO:0007669"/>
    <property type="project" value="UniProtKB-SubCell"/>
</dbReference>
<feature type="transmembrane region" description="Helical" evidence="7">
    <location>
        <begin position="28"/>
        <end position="47"/>
    </location>
</feature>
<evidence type="ECO:0000256" key="4">
    <source>
        <dbReference type="ARBA" id="ARBA00022989"/>
    </source>
</evidence>
<feature type="transmembrane region" description="Helical" evidence="7">
    <location>
        <begin position="397"/>
        <end position="419"/>
    </location>
</feature>
<dbReference type="EMBL" id="VXRG01000152">
    <property type="protein sequence ID" value="MXY95422.1"/>
    <property type="molecule type" value="Genomic_DNA"/>
</dbReference>
<evidence type="ECO:0000256" key="3">
    <source>
        <dbReference type="ARBA" id="ARBA00022692"/>
    </source>
</evidence>
<comment type="subcellular location">
    <subcellularLocation>
        <location evidence="1">Endomembrane system</location>
        <topology evidence="1">Multi-pass membrane protein</topology>
    </subcellularLocation>
    <subcellularLocation>
        <location evidence="6">Membrane</location>
        <topology evidence="6">Multi-pass membrane protein</topology>
    </subcellularLocation>
</comment>
<feature type="transmembrane region" description="Helical" evidence="7">
    <location>
        <begin position="130"/>
        <end position="147"/>
    </location>
</feature>
<feature type="transmembrane region" description="Helical" evidence="7">
    <location>
        <begin position="159"/>
        <end position="181"/>
    </location>
</feature>
<proteinExistence type="inferred from homology"/>
<comment type="similarity">
    <text evidence="2">Belongs to the complex I subunit 4 family.</text>
</comment>
<feature type="transmembrane region" description="Helical" evidence="7">
    <location>
        <begin position="324"/>
        <end position="342"/>
    </location>
</feature>
<dbReference type="GO" id="GO:0048039">
    <property type="term" value="F:ubiquinone binding"/>
    <property type="evidence" value="ECO:0007669"/>
    <property type="project" value="TreeGrafter"/>
</dbReference>
<dbReference type="PRINTS" id="PR01437">
    <property type="entry name" value="NUOXDRDTASE4"/>
</dbReference>
<dbReference type="GO" id="GO:0015990">
    <property type="term" value="P:electron transport coupled proton transport"/>
    <property type="evidence" value="ECO:0007669"/>
    <property type="project" value="TreeGrafter"/>
</dbReference>
<feature type="domain" description="NADH:quinone oxidoreductase/Mrp antiporter transmembrane" evidence="8">
    <location>
        <begin position="123"/>
        <end position="404"/>
    </location>
</feature>
<evidence type="ECO:0000256" key="2">
    <source>
        <dbReference type="ARBA" id="ARBA00009025"/>
    </source>
</evidence>
<evidence type="ECO:0000256" key="6">
    <source>
        <dbReference type="RuleBase" id="RU000320"/>
    </source>
</evidence>
<name>A0A6B0Z0K6_9CHLR</name>
<gene>
    <name evidence="9" type="ORF">F4Y42_18425</name>
</gene>
<keyword evidence="4 7" id="KW-1133">Transmembrane helix</keyword>
<feature type="transmembrane region" description="Helical" evidence="7">
    <location>
        <begin position="265"/>
        <end position="286"/>
    </location>
</feature>
<dbReference type="InterPro" id="IPR010227">
    <property type="entry name" value="NADH_Q_OxRdtase_chainM/4"/>
</dbReference>
<dbReference type="PANTHER" id="PTHR43507:SF1">
    <property type="entry name" value="NADH-UBIQUINONE OXIDOREDUCTASE CHAIN 4"/>
    <property type="match status" value="1"/>
</dbReference>
<dbReference type="AlphaFoldDB" id="A0A6B0Z0K6"/>
<accession>A0A6B0Z0K6</accession>
<feature type="transmembrane region" description="Helical" evidence="7">
    <location>
        <begin position="235"/>
        <end position="253"/>
    </location>
</feature>
<evidence type="ECO:0000256" key="1">
    <source>
        <dbReference type="ARBA" id="ARBA00004127"/>
    </source>
</evidence>
<protein>
    <submittedName>
        <fullName evidence="9">NADH-quinone oxidoreductase subunit M</fullName>
    </submittedName>
</protein>
<evidence type="ECO:0000313" key="9">
    <source>
        <dbReference type="EMBL" id="MXY95422.1"/>
    </source>
</evidence>
<feature type="transmembrane region" description="Helical" evidence="7">
    <location>
        <begin position="67"/>
        <end position="94"/>
    </location>
</feature>
<comment type="caution">
    <text evidence="9">The sequence shown here is derived from an EMBL/GenBank/DDBJ whole genome shotgun (WGS) entry which is preliminary data.</text>
</comment>
<dbReference type="InterPro" id="IPR003918">
    <property type="entry name" value="NADH_UbQ_OxRdtase"/>
</dbReference>
<feature type="transmembrane region" description="Helical" evidence="7">
    <location>
        <begin position="6"/>
        <end position="21"/>
    </location>
</feature>
<reference evidence="9" key="1">
    <citation type="submission" date="2019-09" db="EMBL/GenBank/DDBJ databases">
        <title>Characterisation of the sponge microbiome using genome-centric metagenomics.</title>
        <authorList>
            <person name="Engelberts J.P."/>
            <person name="Robbins S.J."/>
            <person name="De Goeij J.M."/>
            <person name="Aranda M."/>
            <person name="Bell S.C."/>
            <person name="Webster N.S."/>
        </authorList>
    </citation>
    <scope>NUCLEOTIDE SEQUENCE</scope>
    <source>
        <strain evidence="9">SB0664_bin_27</strain>
    </source>
</reference>
<evidence type="ECO:0000256" key="5">
    <source>
        <dbReference type="ARBA" id="ARBA00023136"/>
    </source>
</evidence>
<sequence length="509" mass="55012">MLSILTFLPVVGAIVVLLAPGDSLKKGLALGATVATFVVSLMLLPGWQEIPDMQFVERYAWMPDLNIYYHLGVDGISLWLVLLTTLLMPIAVAFSNQHIKQNLGGYLALMLLMETAVLGVFLALDLVLFYVFWEFSLIPMAFLIGKWGSQNRIYAAVKFFLYTLAGSALMLVAILALYFNAGTFDLLELQEAGLPPGLQQLAFLAFALAFAIKVPLFPFHTWLPDAHVEAPTAGSVLLAGVLLKLGTYGFLRFALPLFPVAVADYASLISFLAIIGILYGALVALAQRDLKSLVAYSSVAHMGFVVLGIFALNEQGISGAVLQMVNHGLSTGALFLLVGMLYERRHTRLLKDYGGLWASVPIFSFFFLVVAMSSAGLPGLNGFIGEFTILLGTYRSSPFFAVLGTAGVILAAWYLLHAFRQVAQGELTNPANFKGKLPDLNWAEIGQLLPIVLLFFVIGLAPNFFLDKINPSVAALEVVQAPADSVELLVDSSDQPPLTSGSSSLTTNH</sequence>
<organism evidence="9">
    <name type="scientific">Caldilineaceae bacterium SB0664_bin_27</name>
    <dbReference type="NCBI Taxonomy" id="2605260"/>
    <lineage>
        <taxon>Bacteria</taxon>
        <taxon>Bacillati</taxon>
        <taxon>Chloroflexota</taxon>
        <taxon>Caldilineae</taxon>
        <taxon>Caldilineales</taxon>
        <taxon>Caldilineaceae</taxon>
    </lineage>
</organism>
<keyword evidence="3 6" id="KW-0812">Transmembrane</keyword>
<dbReference type="GO" id="GO:0008137">
    <property type="term" value="F:NADH dehydrogenase (ubiquinone) activity"/>
    <property type="evidence" value="ECO:0007669"/>
    <property type="project" value="InterPro"/>
</dbReference>
<dbReference type="GO" id="GO:0012505">
    <property type="term" value="C:endomembrane system"/>
    <property type="evidence" value="ECO:0007669"/>
    <property type="project" value="UniProtKB-SubCell"/>
</dbReference>